<dbReference type="EMBL" id="ML170161">
    <property type="protein sequence ID" value="TDL26628.1"/>
    <property type="molecule type" value="Genomic_DNA"/>
</dbReference>
<evidence type="ECO:0000313" key="1">
    <source>
        <dbReference type="EMBL" id="TDL26628.1"/>
    </source>
</evidence>
<keyword evidence="2" id="KW-1185">Reference proteome</keyword>
<gene>
    <name evidence="1" type="ORF">BD410DRAFT_783716</name>
</gene>
<organism evidence="1 2">
    <name type="scientific">Rickenella mellea</name>
    <dbReference type="NCBI Taxonomy" id="50990"/>
    <lineage>
        <taxon>Eukaryota</taxon>
        <taxon>Fungi</taxon>
        <taxon>Dikarya</taxon>
        <taxon>Basidiomycota</taxon>
        <taxon>Agaricomycotina</taxon>
        <taxon>Agaricomycetes</taxon>
        <taxon>Hymenochaetales</taxon>
        <taxon>Rickenellaceae</taxon>
        <taxon>Rickenella</taxon>
    </lineage>
</organism>
<dbReference type="VEuPathDB" id="FungiDB:BD410DRAFT_783716"/>
<evidence type="ECO:0008006" key="3">
    <source>
        <dbReference type="Google" id="ProtNLM"/>
    </source>
</evidence>
<reference evidence="1 2" key="1">
    <citation type="submission" date="2018-06" db="EMBL/GenBank/DDBJ databases">
        <title>A transcriptomic atlas of mushroom development highlights an independent origin of complex multicellularity.</title>
        <authorList>
            <consortium name="DOE Joint Genome Institute"/>
            <person name="Krizsan K."/>
            <person name="Almasi E."/>
            <person name="Merenyi Z."/>
            <person name="Sahu N."/>
            <person name="Viragh M."/>
            <person name="Koszo T."/>
            <person name="Mondo S."/>
            <person name="Kiss B."/>
            <person name="Balint B."/>
            <person name="Kues U."/>
            <person name="Barry K."/>
            <person name="Hegedus J.C."/>
            <person name="Henrissat B."/>
            <person name="Johnson J."/>
            <person name="Lipzen A."/>
            <person name="Ohm R."/>
            <person name="Nagy I."/>
            <person name="Pangilinan J."/>
            <person name="Yan J."/>
            <person name="Xiong Y."/>
            <person name="Grigoriev I.V."/>
            <person name="Hibbett D.S."/>
            <person name="Nagy L.G."/>
        </authorList>
    </citation>
    <scope>NUCLEOTIDE SEQUENCE [LARGE SCALE GENOMIC DNA]</scope>
    <source>
        <strain evidence="1 2">SZMC22713</strain>
    </source>
</reference>
<sequence>MPRLAAEHHDDALPMEEPSEIIKTLLDIIYPRATDPVLPFVSFAFVRRLLRAAEKYDLERVHHYVRLLTLTRPFLSKPLEVYSLACMFGWAEDAHRISFQTLNLDLSSPVHADILESLDSASLYKLFQVRWRIKEEVTEAMEMLKRRHENEEWGCDCGSNLLDDEEWDCLHRLIRGEFG</sequence>
<name>A0A4Y7QHE3_9AGAM</name>
<dbReference type="Proteomes" id="UP000294933">
    <property type="component" value="Unassembled WGS sequence"/>
</dbReference>
<evidence type="ECO:0000313" key="2">
    <source>
        <dbReference type="Proteomes" id="UP000294933"/>
    </source>
</evidence>
<dbReference type="AlphaFoldDB" id="A0A4Y7QHE3"/>
<accession>A0A4Y7QHE3</accession>
<dbReference type="STRING" id="50990.A0A4Y7QHE3"/>
<protein>
    <recommendedName>
        <fullName evidence="3">BTB domain-containing protein</fullName>
    </recommendedName>
</protein>
<dbReference type="OrthoDB" id="2665493at2759"/>
<proteinExistence type="predicted"/>